<evidence type="ECO:0000256" key="5">
    <source>
        <dbReference type="ARBA" id="ARBA00041564"/>
    </source>
</evidence>
<accession>A0ABT4PJL9</accession>
<dbReference type="NCBIfam" id="TIGR00543">
    <property type="entry name" value="isochor_syn"/>
    <property type="match status" value="1"/>
</dbReference>
<evidence type="ECO:0000313" key="7">
    <source>
        <dbReference type="EMBL" id="MCZ8373181.1"/>
    </source>
</evidence>
<reference evidence="7" key="1">
    <citation type="submission" date="2022-12" db="EMBL/GenBank/DDBJ databases">
        <title>Phocaeicola acetigenes sp. nov., isolated feces from a healthy human.</title>
        <authorList>
            <person name="Do H."/>
            <person name="Ha Y.B."/>
            <person name="Kim J.-S."/>
            <person name="Suh M.K."/>
            <person name="Kim H.S."/>
            <person name="Lee J.-S."/>
        </authorList>
    </citation>
    <scope>NUCLEOTIDE SEQUENCE</scope>
    <source>
        <strain evidence="7">KGMB11183</strain>
    </source>
</reference>
<dbReference type="Proteomes" id="UP001141933">
    <property type="component" value="Unassembled WGS sequence"/>
</dbReference>
<feature type="domain" description="Chorismate-utilising enzyme C-terminal" evidence="6">
    <location>
        <begin position="119"/>
        <end position="365"/>
    </location>
</feature>
<evidence type="ECO:0000256" key="2">
    <source>
        <dbReference type="ARBA" id="ARBA00005297"/>
    </source>
</evidence>
<sequence>MILPESHIQKLFDRLAQSATSFALYRLPWTDEPILVLQKEGEAEAFDDLSELNGKKGFVLAPFHRTESHPIVLIRPDIVAHEWEQIIQELCHIFPQASDVAIQNGTDSAICMDTPEENKQHYEEAFARFIAPLQQKTFKKLVLSRHCTQPVPEGFSPLAAFVRACNSYPRMMISLCHTPQTGTWIGSTPEIILSGQEKLWHTVSLAGTMPMQGESIPTEWSTKNQEEQAFVSEYIRKCVKQFGSQVTEKGPYTARAGHVVHLKTDFHFSLKETGHLGDLLKTLHPTPAVCGLPKQPAYDFILENEHYDRSYYSGIIGWLEPEGHTTLYVNLRCMKIEDKQITFYAGGGILPSSVADSEWEETQQKMNTMRHIL</sequence>
<dbReference type="Pfam" id="PF00425">
    <property type="entry name" value="Chorismate_bind"/>
    <property type="match status" value="1"/>
</dbReference>
<dbReference type="PANTHER" id="PTHR42839">
    <property type="entry name" value="ISOCHORISMATE SYNTHASE ENTC"/>
    <property type="match status" value="1"/>
</dbReference>
<name>A0ABT4PJL9_9BACT</name>
<organism evidence="7 8">
    <name type="scientific">Phocaeicola acetigenes</name>
    <dbReference type="NCBI Taxonomy" id="3016083"/>
    <lineage>
        <taxon>Bacteria</taxon>
        <taxon>Pseudomonadati</taxon>
        <taxon>Bacteroidota</taxon>
        <taxon>Bacteroidia</taxon>
        <taxon>Bacteroidales</taxon>
        <taxon>Bacteroidaceae</taxon>
        <taxon>Phocaeicola</taxon>
    </lineage>
</organism>
<dbReference type="InterPro" id="IPR004561">
    <property type="entry name" value="IsoChor_synthase"/>
</dbReference>
<proteinExistence type="inferred from homology"/>
<comment type="catalytic activity">
    <reaction evidence="1">
        <text>chorismate = isochorismate</text>
        <dbReference type="Rhea" id="RHEA:18985"/>
        <dbReference type="ChEBI" id="CHEBI:29748"/>
        <dbReference type="ChEBI" id="CHEBI:29780"/>
        <dbReference type="EC" id="5.4.4.2"/>
    </reaction>
</comment>
<dbReference type="InterPro" id="IPR005801">
    <property type="entry name" value="ADC_synthase"/>
</dbReference>
<dbReference type="GO" id="GO:0008909">
    <property type="term" value="F:isochorismate synthase activity"/>
    <property type="evidence" value="ECO:0007669"/>
    <property type="project" value="UniProtKB-EC"/>
</dbReference>
<dbReference type="Gene3D" id="3.60.120.10">
    <property type="entry name" value="Anthranilate synthase"/>
    <property type="match status" value="1"/>
</dbReference>
<dbReference type="PANTHER" id="PTHR42839:SF2">
    <property type="entry name" value="ISOCHORISMATE SYNTHASE ENTC"/>
    <property type="match status" value="1"/>
</dbReference>
<protein>
    <recommendedName>
        <fullName evidence="3">isochorismate synthase</fullName>
        <ecNumber evidence="3">5.4.4.2</ecNumber>
    </recommendedName>
    <alternativeName>
        <fullName evidence="5">Isochorismate mutase</fullName>
    </alternativeName>
</protein>
<keyword evidence="8" id="KW-1185">Reference proteome</keyword>
<evidence type="ECO:0000259" key="6">
    <source>
        <dbReference type="Pfam" id="PF00425"/>
    </source>
</evidence>
<evidence type="ECO:0000313" key="8">
    <source>
        <dbReference type="Proteomes" id="UP001141933"/>
    </source>
</evidence>
<evidence type="ECO:0000256" key="1">
    <source>
        <dbReference type="ARBA" id="ARBA00000799"/>
    </source>
</evidence>
<evidence type="ECO:0000256" key="3">
    <source>
        <dbReference type="ARBA" id="ARBA00012824"/>
    </source>
</evidence>
<comment type="caution">
    <text evidence="7">The sequence shown here is derived from an EMBL/GenBank/DDBJ whole genome shotgun (WGS) entry which is preliminary data.</text>
</comment>
<comment type="similarity">
    <text evidence="2">Belongs to the isochorismate synthase family.</text>
</comment>
<dbReference type="EC" id="5.4.4.2" evidence="3"/>
<evidence type="ECO:0000256" key="4">
    <source>
        <dbReference type="ARBA" id="ARBA00023235"/>
    </source>
</evidence>
<keyword evidence="4 7" id="KW-0413">Isomerase</keyword>
<dbReference type="EMBL" id="JAPZVM010000009">
    <property type="protein sequence ID" value="MCZ8373181.1"/>
    <property type="molecule type" value="Genomic_DNA"/>
</dbReference>
<dbReference type="RefSeq" id="WP_269878487.1">
    <property type="nucleotide sequence ID" value="NZ_JAPZVM010000009.1"/>
</dbReference>
<dbReference type="SUPFAM" id="SSF56322">
    <property type="entry name" value="ADC synthase"/>
    <property type="match status" value="1"/>
</dbReference>
<gene>
    <name evidence="7" type="ORF">O6P32_10765</name>
</gene>
<dbReference type="InterPro" id="IPR015890">
    <property type="entry name" value="Chorismate_C"/>
</dbReference>